<proteinExistence type="predicted"/>
<feature type="domain" description="Thiolase C-terminal" evidence="3">
    <location>
        <begin position="232"/>
        <end position="367"/>
    </location>
</feature>
<protein>
    <submittedName>
        <fullName evidence="4">Acetyl-CoA acyltransferase</fullName>
    </submittedName>
</protein>
<dbReference type="InterPro" id="IPR002155">
    <property type="entry name" value="Thiolase"/>
</dbReference>
<dbReference type="PANTHER" id="PTHR42870">
    <property type="entry name" value="ACETYL-COA C-ACETYLTRANSFERASE"/>
    <property type="match status" value="1"/>
</dbReference>
<dbReference type="EMBL" id="NMUF01000017">
    <property type="protein sequence ID" value="RFA98416.1"/>
    <property type="molecule type" value="Genomic_DNA"/>
</dbReference>
<evidence type="ECO:0000259" key="2">
    <source>
        <dbReference type="Pfam" id="PF00108"/>
    </source>
</evidence>
<evidence type="ECO:0000313" key="7">
    <source>
        <dbReference type="Proteomes" id="UP000257123"/>
    </source>
</evidence>
<dbReference type="GO" id="GO:0008299">
    <property type="term" value="P:isoprenoid biosynthetic process"/>
    <property type="evidence" value="ECO:0007669"/>
    <property type="project" value="UniProtKB-KW"/>
</dbReference>
<accession>A0A371QVL3</accession>
<evidence type="ECO:0000313" key="6">
    <source>
        <dbReference type="Proteomes" id="UP000256877"/>
    </source>
</evidence>
<dbReference type="PANTHER" id="PTHR42870:SF6">
    <property type="entry name" value="ACETYL-COA C-ACYLTRANSFERASE"/>
    <property type="match status" value="1"/>
</dbReference>
<evidence type="ECO:0000313" key="5">
    <source>
        <dbReference type="EMBL" id="RFA98416.1"/>
    </source>
</evidence>
<evidence type="ECO:0000256" key="1">
    <source>
        <dbReference type="ARBA" id="ARBA00023229"/>
    </source>
</evidence>
<dbReference type="InterPro" id="IPR016039">
    <property type="entry name" value="Thiolase-like"/>
</dbReference>
<dbReference type="Gene3D" id="3.40.47.10">
    <property type="match status" value="1"/>
</dbReference>
<dbReference type="EMBL" id="NMUE01000042">
    <property type="protein sequence ID" value="RFA94219.1"/>
    <property type="molecule type" value="Genomic_DNA"/>
</dbReference>
<dbReference type="InterPro" id="IPR020616">
    <property type="entry name" value="Thiolase_N"/>
</dbReference>
<dbReference type="CDD" id="cd00829">
    <property type="entry name" value="SCP-x_thiolase"/>
    <property type="match status" value="1"/>
</dbReference>
<dbReference type="RefSeq" id="WP_116421750.1">
    <property type="nucleotide sequence ID" value="NZ_NMUE01000042.1"/>
</dbReference>
<dbReference type="SUPFAM" id="SSF53901">
    <property type="entry name" value="Thiolase-like"/>
    <property type="match status" value="2"/>
</dbReference>
<organism evidence="4 7">
    <name type="scientific">Pyrobaculum aerophilum</name>
    <dbReference type="NCBI Taxonomy" id="13773"/>
    <lineage>
        <taxon>Archaea</taxon>
        <taxon>Thermoproteota</taxon>
        <taxon>Thermoprotei</taxon>
        <taxon>Thermoproteales</taxon>
        <taxon>Thermoproteaceae</taxon>
        <taxon>Pyrobaculum</taxon>
    </lineage>
</organism>
<keyword evidence="4" id="KW-0808">Transferase</keyword>
<evidence type="ECO:0000259" key="3">
    <source>
        <dbReference type="Pfam" id="PF22691"/>
    </source>
</evidence>
<dbReference type="Proteomes" id="UP000257123">
    <property type="component" value="Unassembled WGS sequence"/>
</dbReference>
<dbReference type="PIRSF" id="PIRSF000429">
    <property type="entry name" value="Ac-CoA_Ac_transf"/>
    <property type="match status" value="1"/>
</dbReference>
<dbReference type="Proteomes" id="UP000256877">
    <property type="component" value="Unassembled WGS sequence"/>
</dbReference>
<dbReference type="Pfam" id="PF22691">
    <property type="entry name" value="Thiolase_C_1"/>
    <property type="match status" value="1"/>
</dbReference>
<name>A0A371QVL3_9CREN</name>
<dbReference type="GO" id="GO:0016747">
    <property type="term" value="F:acyltransferase activity, transferring groups other than amino-acyl groups"/>
    <property type="evidence" value="ECO:0007669"/>
    <property type="project" value="InterPro"/>
</dbReference>
<dbReference type="InterPro" id="IPR055140">
    <property type="entry name" value="Thiolase_C_2"/>
</dbReference>
<dbReference type="AlphaFoldDB" id="A0A371QVL3"/>
<comment type="caution">
    <text evidence="4">The sequence shown here is derived from an EMBL/GenBank/DDBJ whole genome shotgun (WGS) entry which is preliminary data.</text>
</comment>
<keyword evidence="1" id="KW-0414">Isoprene biosynthesis</keyword>
<dbReference type="OrthoDB" id="167534at2157"/>
<feature type="domain" description="Thiolase N-terminal" evidence="2">
    <location>
        <begin position="4"/>
        <end position="220"/>
    </location>
</feature>
<sequence>MKDVYVVGGALYPAGRHYDKNLDDMAAIVLDKALTDAKTDIDAVFVASSTTELANKQQILGAYILESLGIDKVPVFRVENGDGSGGAAIALAYHALRSEEYNCVAVVGVDKPNDVLSNQQQDIYATTLDTYFERYFGFTPLSLAALMAKMYLKKYEYKYEDLARWAVLMHAHGASNPYAYFKRPIKLEDALNSELVSEPLRLYDVGPLADGAAAAVLCNNRREGPKIYSTATATNTTSFNSRGEYDVLYSLQEAARQALNKAGITPRDIATAEVHDSFSIFGVLALEGLGIVKRGGALAALREGDLPINLSGGFKSRGNMLGTTGVYQLVEVAWQLLGKEFKRVDGNYGVIHSMGGVDRISTVVVLGL</sequence>
<keyword evidence="4" id="KW-0012">Acyltransferase</keyword>
<reference evidence="6 7" key="1">
    <citation type="submission" date="2017-07" db="EMBL/GenBank/DDBJ databases">
        <title>Draft genome sequence of aerobic hyperthermophilic archaea, Pyrobaculum aerophilum YKB31 and YKB32.</title>
        <authorList>
            <person name="Mochizuki T."/>
            <person name="Berliner A.J."/>
            <person name="Yoshida-Takashima Y."/>
            <person name="Takaki Y."/>
            <person name="Nunoura T."/>
            <person name="Takai K."/>
        </authorList>
    </citation>
    <scope>NUCLEOTIDE SEQUENCE [LARGE SCALE GENOMIC DNA]</scope>
    <source>
        <strain evidence="4 7">YKB31</strain>
        <strain evidence="5 6">YKB32</strain>
    </source>
</reference>
<evidence type="ECO:0000313" key="4">
    <source>
        <dbReference type="EMBL" id="RFA94219.1"/>
    </source>
</evidence>
<gene>
    <name evidence="4" type="ORF">CGL51_10945</name>
    <name evidence="5" type="ORF">CGL52_07250</name>
</gene>
<dbReference type="Pfam" id="PF00108">
    <property type="entry name" value="Thiolase_N"/>
    <property type="match status" value="1"/>
</dbReference>